<name>A0A2P5SW66_9GAMM</name>
<comment type="caution">
    <text evidence="2">The sequence shown here is derived from an EMBL/GenBank/DDBJ whole genome shotgun (WGS) entry which is preliminary data.</text>
</comment>
<dbReference type="NCBIfam" id="TIGR00004">
    <property type="entry name" value="Rid family detoxifying hydrolase"/>
    <property type="match status" value="1"/>
</dbReference>
<dbReference type="RefSeq" id="WP_136130138.1">
    <property type="nucleotide sequence ID" value="NZ_PDKU01000002.1"/>
</dbReference>
<dbReference type="InterPro" id="IPR019897">
    <property type="entry name" value="RidA_CS"/>
</dbReference>
<gene>
    <name evidence="2" type="ORF">CRV10_01820</name>
</gene>
<comment type="similarity">
    <text evidence="1">Belongs to the RutC family.</text>
</comment>
<dbReference type="AlphaFoldDB" id="A0A2P5SW66"/>
<dbReference type="InterPro" id="IPR035959">
    <property type="entry name" value="RutC-like_sf"/>
</dbReference>
<proteinExistence type="inferred from homology"/>
<dbReference type="SUPFAM" id="SSF55298">
    <property type="entry name" value="YjgF-like"/>
    <property type="match status" value="1"/>
</dbReference>
<keyword evidence="3" id="KW-1185">Reference proteome</keyword>
<accession>A0A2P5SW66</accession>
<evidence type="ECO:0000313" key="3">
    <source>
        <dbReference type="Proteomes" id="UP000296144"/>
    </source>
</evidence>
<evidence type="ECO:0000313" key="2">
    <source>
        <dbReference type="EMBL" id="PPI86564.1"/>
    </source>
</evidence>
<dbReference type="CDD" id="cd00448">
    <property type="entry name" value="YjgF_YER057c_UK114_family"/>
    <property type="match status" value="1"/>
</dbReference>
<dbReference type="Proteomes" id="UP000296144">
    <property type="component" value="Unassembled WGS sequence"/>
</dbReference>
<dbReference type="EMBL" id="PDKU01000002">
    <property type="protein sequence ID" value="PPI86564.1"/>
    <property type="molecule type" value="Genomic_DNA"/>
</dbReference>
<dbReference type="GO" id="GO:0019239">
    <property type="term" value="F:deaminase activity"/>
    <property type="evidence" value="ECO:0007669"/>
    <property type="project" value="TreeGrafter"/>
</dbReference>
<sequence>MFYEIKTKKAPIPIGPYVQGIDLGNIIITSGQIPIDPITGMIHNQISKQTRQTLDNVKAIIETAGLQVKNIVKTTIFLKNINDIDTVNSIYELFFIENQSKFPARSCVEVSKLPKGALIEIEAIAMRF</sequence>
<reference evidence="2 3" key="1">
    <citation type="journal article" date="2018" name="Genome Biol. Evol.">
        <title>Cladogenesis and Genomic Streamlining in Extracellular Endosymbionts of Tropical Stink Bugs.</title>
        <authorList>
            <person name="Otero-Bravo A."/>
            <person name="Goffredi S."/>
            <person name="Sabree Z.L."/>
        </authorList>
    </citation>
    <scope>NUCLEOTIDE SEQUENCE [LARGE SCALE GENOMIC DNA]</scope>
    <source>
        <strain evidence="2 3">SoEL</strain>
    </source>
</reference>
<organism evidence="2 3">
    <name type="scientific">Candidatus Pantoea edessiphila</name>
    <dbReference type="NCBI Taxonomy" id="2044610"/>
    <lineage>
        <taxon>Bacteria</taxon>
        <taxon>Pseudomonadati</taxon>
        <taxon>Pseudomonadota</taxon>
        <taxon>Gammaproteobacteria</taxon>
        <taxon>Enterobacterales</taxon>
        <taxon>Erwiniaceae</taxon>
        <taxon>Pantoea</taxon>
    </lineage>
</organism>
<dbReference type="Gene3D" id="3.30.1330.40">
    <property type="entry name" value="RutC-like"/>
    <property type="match status" value="1"/>
</dbReference>
<dbReference type="FunFam" id="3.30.1330.40:FF:000001">
    <property type="entry name" value="L-PSP family endoribonuclease"/>
    <property type="match status" value="1"/>
</dbReference>
<dbReference type="PANTHER" id="PTHR11803:SF39">
    <property type="entry name" value="2-IMINOBUTANOATE_2-IMINOPROPANOATE DEAMINASE"/>
    <property type="match status" value="1"/>
</dbReference>
<dbReference type="PROSITE" id="PS01094">
    <property type="entry name" value="UPF0076"/>
    <property type="match status" value="1"/>
</dbReference>
<dbReference type="GO" id="GO:0005829">
    <property type="term" value="C:cytosol"/>
    <property type="evidence" value="ECO:0007669"/>
    <property type="project" value="TreeGrafter"/>
</dbReference>
<evidence type="ECO:0000256" key="1">
    <source>
        <dbReference type="ARBA" id="ARBA00010552"/>
    </source>
</evidence>
<dbReference type="OrthoDB" id="9803101at2"/>
<dbReference type="PANTHER" id="PTHR11803">
    <property type="entry name" value="2-IMINOBUTANOATE/2-IMINOPROPANOATE DEAMINASE RIDA"/>
    <property type="match status" value="1"/>
</dbReference>
<dbReference type="InterPro" id="IPR006056">
    <property type="entry name" value="RidA"/>
</dbReference>
<dbReference type="Pfam" id="PF01042">
    <property type="entry name" value="Ribonuc_L-PSP"/>
    <property type="match status" value="1"/>
</dbReference>
<dbReference type="InterPro" id="IPR006175">
    <property type="entry name" value="YjgF/YER057c/UK114"/>
</dbReference>
<protein>
    <submittedName>
        <fullName evidence="2">Reactive intermediate/imine deaminase</fullName>
    </submittedName>
</protein>